<evidence type="ECO:0000313" key="6">
    <source>
        <dbReference type="Proteomes" id="UP000225706"/>
    </source>
</evidence>
<feature type="domain" description="DED" evidence="4">
    <location>
        <begin position="291"/>
        <end position="373"/>
    </location>
</feature>
<dbReference type="PANTHER" id="PTHR48169:SF7">
    <property type="entry name" value="CASPASE 10"/>
    <property type="match status" value="1"/>
</dbReference>
<feature type="transmembrane region" description="Helical" evidence="3">
    <location>
        <begin position="449"/>
        <end position="470"/>
    </location>
</feature>
<dbReference type="PANTHER" id="PTHR48169">
    <property type="entry name" value="DED DOMAIN-CONTAINING PROTEIN"/>
    <property type="match status" value="1"/>
</dbReference>
<dbReference type="Gene3D" id="1.10.533.10">
    <property type="entry name" value="Death Domain, Fas"/>
    <property type="match status" value="2"/>
</dbReference>
<feature type="transmembrane region" description="Helical" evidence="3">
    <location>
        <begin position="196"/>
        <end position="218"/>
    </location>
</feature>
<feature type="compositionally biased region" description="Polar residues" evidence="2">
    <location>
        <begin position="574"/>
        <end position="588"/>
    </location>
</feature>
<name>A0A2B4SR46_STYPI</name>
<reference evidence="6" key="1">
    <citation type="journal article" date="2017" name="bioRxiv">
        <title>Comparative analysis of the genomes of Stylophora pistillata and Acropora digitifera provides evidence for extensive differences between species of corals.</title>
        <authorList>
            <person name="Voolstra C.R."/>
            <person name="Li Y."/>
            <person name="Liew Y.J."/>
            <person name="Baumgarten S."/>
            <person name="Zoccola D."/>
            <person name="Flot J.-F."/>
            <person name="Tambutte S."/>
            <person name="Allemand D."/>
            <person name="Aranda M."/>
        </authorList>
    </citation>
    <scope>NUCLEOTIDE SEQUENCE [LARGE SCALE GENOMIC DNA]</scope>
</reference>
<dbReference type="OrthoDB" id="5985210at2759"/>
<organism evidence="5 6">
    <name type="scientific">Stylophora pistillata</name>
    <name type="common">Smooth cauliflower coral</name>
    <dbReference type="NCBI Taxonomy" id="50429"/>
    <lineage>
        <taxon>Eukaryota</taxon>
        <taxon>Metazoa</taxon>
        <taxon>Cnidaria</taxon>
        <taxon>Anthozoa</taxon>
        <taxon>Hexacorallia</taxon>
        <taxon>Scleractinia</taxon>
        <taxon>Astrocoeniina</taxon>
        <taxon>Pocilloporidae</taxon>
        <taxon>Stylophora</taxon>
    </lineage>
</organism>
<dbReference type="PROSITE" id="PS50168">
    <property type="entry name" value="DED"/>
    <property type="match status" value="2"/>
</dbReference>
<feature type="region of interest" description="Disordered" evidence="2">
    <location>
        <begin position="574"/>
        <end position="600"/>
    </location>
</feature>
<gene>
    <name evidence="5" type="ORF">AWC38_SpisGene4332</name>
</gene>
<dbReference type="Pfam" id="PF01335">
    <property type="entry name" value="DED"/>
    <property type="match status" value="2"/>
</dbReference>
<comment type="caution">
    <text evidence="5">The sequence shown here is derived from an EMBL/GenBank/DDBJ whole genome shotgun (WGS) entry which is preliminary data.</text>
</comment>
<feature type="domain" description="DED" evidence="4">
    <location>
        <begin position="10"/>
        <end position="90"/>
    </location>
</feature>
<sequence>MKMAAITLDPFRILLNNISNELEDKDLQSLKNICAQWIPSGQREQIKNGWDLLNHLRRQNIIGDKPEMVTNLLLIIKVLKRRDLIHLVKKHIAKYYEQAEEIFSSVRASESLHSSLTLRNNKLALNIDANDDRFSSACWALNCCCCELTCYSSCLIFVTILFTFFAVAAILAWYASIPEVTSYLKSNEDRKLAGPYIIGFLLFIAVSSALWTICRFYLKRRRYIYLNSDHEDNERINSEAIQQGTGNNSTVQSNPATIEFVGTGSRCSSHVASSCTDQAIAKMATGSALEPFQKLLNNLNHELNERNLESLIHICGKYIPGCQRERIFSGWDVFNILRHQNVIGNGREQIHNLLEIIKELRPKRRDLVSMVKQYIQDCYENPETILEDLQSSWDCKQIQLPLTSSRSSPPIHDDDCCLIRCCGCSCKCDYGNSCCNACCNICCNACCMWCGAILGGLFFLLAIVAVLAWYSSIPRLTKLLMSDNEIQHAGPLAVGSLAFLAVISIACAICVKFRLRRNAGQYKTIPDLPIAFGFQASLTTSGSRSTSRSGDSYRPAAPRRIYRQRSSGSWQCAASNSIASGGSRVSSRTPRRFDETDAAVPDGFQTDSFWSTGMDAEGDGDIEEV</sequence>
<dbReference type="InterPro" id="IPR011029">
    <property type="entry name" value="DEATH-like_dom_sf"/>
</dbReference>
<dbReference type="CDD" id="cd00045">
    <property type="entry name" value="DED"/>
    <property type="match status" value="1"/>
</dbReference>
<keyword evidence="3" id="KW-0472">Membrane</keyword>
<feature type="transmembrane region" description="Helical" evidence="3">
    <location>
        <begin position="155"/>
        <end position="176"/>
    </location>
</feature>
<keyword evidence="3" id="KW-0812">Transmembrane</keyword>
<evidence type="ECO:0000256" key="2">
    <source>
        <dbReference type="SAM" id="MobiDB-lite"/>
    </source>
</evidence>
<evidence type="ECO:0000256" key="1">
    <source>
        <dbReference type="ARBA" id="ARBA00022703"/>
    </source>
</evidence>
<dbReference type="AlphaFoldDB" id="A0A2B4SR46"/>
<dbReference type="InterPro" id="IPR001875">
    <property type="entry name" value="DED_dom"/>
</dbReference>
<evidence type="ECO:0000256" key="3">
    <source>
        <dbReference type="SAM" id="Phobius"/>
    </source>
</evidence>
<protein>
    <recommendedName>
        <fullName evidence="4">DED domain-containing protein</fullName>
    </recommendedName>
</protein>
<dbReference type="SUPFAM" id="SSF47986">
    <property type="entry name" value="DEATH domain"/>
    <property type="match status" value="2"/>
</dbReference>
<evidence type="ECO:0000313" key="5">
    <source>
        <dbReference type="EMBL" id="PFX30865.1"/>
    </source>
</evidence>
<keyword evidence="1" id="KW-0053">Apoptosis</keyword>
<dbReference type="GO" id="GO:0006915">
    <property type="term" value="P:apoptotic process"/>
    <property type="evidence" value="ECO:0007669"/>
    <property type="project" value="UniProtKB-KW"/>
</dbReference>
<dbReference type="Proteomes" id="UP000225706">
    <property type="component" value="Unassembled WGS sequence"/>
</dbReference>
<keyword evidence="6" id="KW-1185">Reference proteome</keyword>
<dbReference type="EMBL" id="LSMT01000044">
    <property type="protein sequence ID" value="PFX30865.1"/>
    <property type="molecule type" value="Genomic_DNA"/>
</dbReference>
<accession>A0A2B4SR46</accession>
<dbReference type="SMART" id="SM00031">
    <property type="entry name" value="DED"/>
    <property type="match status" value="2"/>
</dbReference>
<dbReference type="GO" id="GO:0042981">
    <property type="term" value="P:regulation of apoptotic process"/>
    <property type="evidence" value="ECO:0007669"/>
    <property type="project" value="InterPro"/>
</dbReference>
<keyword evidence="3" id="KW-1133">Transmembrane helix</keyword>
<evidence type="ECO:0000259" key="4">
    <source>
        <dbReference type="PROSITE" id="PS50168"/>
    </source>
</evidence>
<proteinExistence type="predicted"/>
<feature type="transmembrane region" description="Helical" evidence="3">
    <location>
        <begin position="490"/>
        <end position="511"/>
    </location>
</feature>